<feature type="compositionally biased region" description="Basic and acidic residues" evidence="1">
    <location>
        <begin position="787"/>
        <end position="796"/>
    </location>
</feature>
<accession>A0A9P4WBL2</accession>
<feature type="transmembrane region" description="Helical" evidence="2">
    <location>
        <begin position="85"/>
        <end position="106"/>
    </location>
</feature>
<feature type="transmembrane region" description="Helical" evidence="2">
    <location>
        <begin position="160"/>
        <end position="179"/>
    </location>
</feature>
<dbReference type="Proteomes" id="UP000801428">
    <property type="component" value="Unassembled WGS sequence"/>
</dbReference>
<feature type="transmembrane region" description="Helical" evidence="2">
    <location>
        <begin position="51"/>
        <end position="73"/>
    </location>
</feature>
<evidence type="ECO:0000256" key="1">
    <source>
        <dbReference type="SAM" id="MobiDB-lite"/>
    </source>
</evidence>
<dbReference type="InterPro" id="IPR056120">
    <property type="entry name" value="DUF7703"/>
</dbReference>
<feature type="region of interest" description="Disordered" evidence="1">
    <location>
        <begin position="281"/>
        <end position="305"/>
    </location>
</feature>
<proteinExistence type="predicted"/>
<evidence type="ECO:0000259" key="3">
    <source>
        <dbReference type="Pfam" id="PF24802"/>
    </source>
</evidence>
<reference evidence="4" key="1">
    <citation type="submission" date="2019-04" db="EMBL/GenBank/DDBJ databases">
        <title>Sequencing of skin fungus with MAO and IRED activity.</title>
        <authorList>
            <person name="Marsaioli A.J."/>
            <person name="Bonatto J.M.C."/>
            <person name="Reis Junior O."/>
        </authorList>
    </citation>
    <scope>NUCLEOTIDE SEQUENCE</scope>
    <source>
        <strain evidence="4">30M1</strain>
    </source>
</reference>
<dbReference type="PANTHER" id="PTHR37013:SF4">
    <property type="entry name" value="INTEGRAL MEMBRANE PROTEIN"/>
    <property type="match status" value="1"/>
</dbReference>
<name>A0A9P4WBL2_CURKU</name>
<organism evidence="4 5">
    <name type="scientific">Curvularia kusanoi</name>
    <name type="common">Cochliobolus kusanoi</name>
    <dbReference type="NCBI Taxonomy" id="90978"/>
    <lineage>
        <taxon>Eukaryota</taxon>
        <taxon>Fungi</taxon>
        <taxon>Dikarya</taxon>
        <taxon>Ascomycota</taxon>
        <taxon>Pezizomycotina</taxon>
        <taxon>Dothideomycetes</taxon>
        <taxon>Pleosporomycetidae</taxon>
        <taxon>Pleosporales</taxon>
        <taxon>Pleosporineae</taxon>
        <taxon>Pleosporaceae</taxon>
        <taxon>Curvularia</taxon>
    </lineage>
</organism>
<sequence length="796" mass="88844">MAFEVDNDALPTAKIAPLPTAMTAAAFLGIAWYLSAEVSVRLLARVTRRSLYFWSCLACSWGIITYSVIIVLLDFKIWESYGAVVIIHLSWWVYVTSQSIVLYSRLNLVLQRIEISRYVLWVIVGNAVVFGLGTVILGMVARHPSMIHKLGTANLIWDKIELAVFFLQETGISLLYIRATARHLHNVTLLGTNVRTTRRVLHHLIFVNIFIICLDCSLIGLCYAGFFLLQGYYKAAVYAVKLRQVPLEPHFRLYLQPQEWVTAQTLVEAEDPDEAAIRRLQERSKSSQDGSRSNSEASFEPGSPSPTEFPYLERLPSINDVAVEQLGWPDTLSPVFSATQTPPQRISTSCISQYLDVYQSRGYGIWPVVDAEALTARLLTHPDDVEAYALATAISAAVVSQFSIDAEPGSPVEGHYRVSSGVFATEAKRAREEADHMEHITVFSILGTFFLHVYSANIGRMNASTVYLGEAITKAHIIGLHKNVYYESMGTEQMQQNLRLYWLLFITERAHSIQHDVPTTLKRAPDLPPLENLNDGAVTPAFIQLCRLFNILDVTITADAASARNALALAQQQLSSDEAPLSLENELQRADISMTQQWMRIFLWQHALNVTNLSSMNNDNEFSFSFPAQVAQNVLSNLSSLSQQSVEAHGPGMESKLFDVANSLADVMIIMPSMNHESHFGIGPRDLIHSLSQVLSQFRGGNPAVINILQDKLTQLGMSCGSPQKLLELSSPEEEKEDWHGERTSSYDSSQPSGTPISPTYPTDLIMGNQSPTFPPNISMERNYMVHPDDYKDRNQ</sequence>
<dbReference type="EMBL" id="SWKU01000009">
    <property type="protein sequence ID" value="KAF3003706.1"/>
    <property type="molecule type" value="Genomic_DNA"/>
</dbReference>
<dbReference type="Pfam" id="PF24802">
    <property type="entry name" value="DUF7703"/>
    <property type="match status" value="1"/>
</dbReference>
<keyword evidence="2" id="KW-0812">Transmembrane</keyword>
<feature type="transmembrane region" description="Helical" evidence="2">
    <location>
        <begin position="20"/>
        <end position="44"/>
    </location>
</feature>
<evidence type="ECO:0000256" key="2">
    <source>
        <dbReference type="SAM" id="Phobius"/>
    </source>
</evidence>
<comment type="caution">
    <text evidence="4">The sequence shown here is derived from an EMBL/GenBank/DDBJ whole genome shotgun (WGS) entry which is preliminary data.</text>
</comment>
<gene>
    <name evidence="4" type="ORF">E8E13_009044</name>
</gene>
<evidence type="ECO:0000313" key="4">
    <source>
        <dbReference type="EMBL" id="KAF3003706.1"/>
    </source>
</evidence>
<dbReference type="OrthoDB" id="4132249at2759"/>
<feature type="transmembrane region" description="Helical" evidence="2">
    <location>
        <begin position="200"/>
        <end position="233"/>
    </location>
</feature>
<protein>
    <recommendedName>
        <fullName evidence="3">DUF7703 domain-containing protein</fullName>
    </recommendedName>
</protein>
<keyword evidence="2" id="KW-1133">Transmembrane helix</keyword>
<dbReference type="PANTHER" id="PTHR37013">
    <property type="entry name" value="INTEGRAL MEMBRANE PROTEIN (AFU_ORTHOLOGUE AFUA_1G05950)-RELATED"/>
    <property type="match status" value="1"/>
</dbReference>
<feature type="transmembrane region" description="Helical" evidence="2">
    <location>
        <begin position="118"/>
        <end position="140"/>
    </location>
</feature>
<feature type="compositionally biased region" description="Polar residues" evidence="1">
    <location>
        <begin position="287"/>
        <end position="297"/>
    </location>
</feature>
<feature type="region of interest" description="Disordered" evidence="1">
    <location>
        <begin position="727"/>
        <end position="796"/>
    </location>
</feature>
<evidence type="ECO:0000313" key="5">
    <source>
        <dbReference type="Proteomes" id="UP000801428"/>
    </source>
</evidence>
<dbReference type="AlphaFoldDB" id="A0A9P4WBL2"/>
<keyword evidence="5" id="KW-1185">Reference proteome</keyword>
<feature type="compositionally biased region" description="Polar residues" evidence="1">
    <location>
        <begin position="746"/>
        <end position="761"/>
    </location>
</feature>
<dbReference type="CDD" id="cd12148">
    <property type="entry name" value="fungal_TF_MHR"/>
    <property type="match status" value="1"/>
</dbReference>
<keyword evidence="2" id="KW-0472">Membrane</keyword>
<feature type="domain" description="DUF7703" evidence="3">
    <location>
        <begin position="21"/>
        <end position="243"/>
    </location>
</feature>